<dbReference type="Pfam" id="PF11967">
    <property type="entry name" value="RecO_N"/>
    <property type="match status" value="1"/>
</dbReference>
<dbReference type="EMBL" id="AFHG01000030">
    <property type="protein sequence ID" value="EGK72810.1"/>
    <property type="molecule type" value="Genomic_DNA"/>
</dbReference>
<dbReference type="PANTHER" id="PTHR33991:SF1">
    <property type="entry name" value="DNA REPAIR PROTEIN RECO"/>
    <property type="match status" value="1"/>
</dbReference>
<dbReference type="STRING" id="1000565.METUNv1_00635"/>
<dbReference type="AlphaFoldDB" id="F5R8S0"/>
<dbReference type="GO" id="GO:0043590">
    <property type="term" value="C:bacterial nucleoid"/>
    <property type="evidence" value="ECO:0007669"/>
    <property type="project" value="TreeGrafter"/>
</dbReference>
<name>F5R8S0_METUF</name>
<gene>
    <name evidence="7" type="primary">recO</name>
    <name evidence="9" type="ORF">METUNv1_00635</name>
</gene>
<evidence type="ECO:0000256" key="4">
    <source>
        <dbReference type="ARBA" id="ARBA00023172"/>
    </source>
</evidence>
<dbReference type="InterPro" id="IPR022572">
    <property type="entry name" value="DNA_rep/recomb_RecO_N"/>
</dbReference>
<dbReference type="Gene3D" id="1.20.1440.120">
    <property type="entry name" value="Recombination protein O, C-terminal domain"/>
    <property type="match status" value="1"/>
</dbReference>
<dbReference type="NCBIfam" id="TIGR00613">
    <property type="entry name" value="reco"/>
    <property type="match status" value="1"/>
</dbReference>
<dbReference type="SUPFAM" id="SSF57863">
    <property type="entry name" value="ArfGap/RecO-like zinc finger"/>
    <property type="match status" value="1"/>
</dbReference>
<keyword evidence="10" id="KW-1185">Reference proteome</keyword>
<dbReference type="InterPro" id="IPR042242">
    <property type="entry name" value="RecO_C"/>
</dbReference>
<evidence type="ECO:0000256" key="6">
    <source>
        <dbReference type="ARBA" id="ARBA00033409"/>
    </source>
</evidence>
<dbReference type="HAMAP" id="MF_00201">
    <property type="entry name" value="RecO"/>
    <property type="match status" value="1"/>
</dbReference>
<dbReference type="InterPro" id="IPR003717">
    <property type="entry name" value="RecO"/>
</dbReference>
<keyword evidence="3 7" id="KW-0227">DNA damage</keyword>
<evidence type="ECO:0000256" key="3">
    <source>
        <dbReference type="ARBA" id="ARBA00022763"/>
    </source>
</evidence>
<evidence type="ECO:0000259" key="8">
    <source>
        <dbReference type="Pfam" id="PF11967"/>
    </source>
</evidence>
<reference evidence="9 10" key="1">
    <citation type="journal article" date="2011" name="J. Bacteriol.">
        <title>Genome sequence of Methyloversatilis universalis FAM5T, a methylotrophic representative of the order Rhodocyclales.</title>
        <authorList>
            <person name="Kittichotirat W."/>
            <person name="Good N.M."/>
            <person name="Hall R."/>
            <person name="Bringel F."/>
            <person name="Lajus A."/>
            <person name="Medigue C."/>
            <person name="Smalley N.E."/>
            <person name="Beck D."/>
            <person name="Bumgarner R."/>
            <person name="Vuilleumier S."/>
            <person name="Kalyuzhnaya M.G."/>
        </authorList>
    </citation>
    <scope>NUCLEOTIDE SEQUENCE [LARGE SCALE GENOMIC DNA]</scope>
    <source>
        <strain evidence="10">ATCC BAA-1314 / JCM 13912 / FAM5</strain>
    </source>
</reference>
<dbReference type="Gene3D" id="2.40.50.140">
    <property type="entry name" value="Nucleic acid-binding proteins"/>
    <property type="match status" value="1"/>
</dbReference>
<comment type="function">
    <text evidence="7">Involved in DNA repair and RecF pathway recombination.</text>
</comment>
<comment type="caution">
    <text evidence="9">The sequence shown here is derived from an EMBL/GenBank/DDBJ whole genome shotgun (WGS) entry which is preliminary data.</text>
</comment>
<dbReference type="eggNOG" id="COG1381">
    <property type="taxonomic scope" value="Bacteria"/>
</dbReference>
<keyword evidence="5 7" id="KW-0234">DNA repair</keyword>
<dbReference type="OrthoDB" id="9804792at2"/>
<dbReference type="Pfam" id="PF02565">
    <property type="entry name" value="RecO_C"/>
    <property type="match status" value="1"/>
</dbReference>
<protein>
    <recommendedName>
        <fullName evidence="2 7">DNA repair protein RecO</fullName>
    </recommendedName>
    <alternativeName>
        <fullName evidence="6 7">Recombination protein O</fullName>
    </alternativeName>
</protein>
<evidence type="ECO:0000313" key="10">
    <source>
        <dbReference type="Proteomes" id="UP000005019"/>
    </source>
</evidence>
<accession>F5R8S0</accession>
<comment type="similarity">
    <text evidence="1 7">Belongs to the RecO family.</text>
</comment>
<dbReference type="RefSeq" id="WP_008058739.1">
    <property type="nucleotide sequence ID" value="NZ_AFHG01000030.1"/>
</dbReference>
<evidence type="ECO:0000313" key="9">
    <source>
        <dbReference type="EMBL" id="EGK72810.1"/>
    </source>
</evidence>
<feature type="domain" description="DNA replication/recombination mediator RecO N-terminal" evidence="8">
    <location>
        <begin position="12"/>
        <end position="81"/>
    </location>
</feature>
<evidence type="ECO:0000256" key="2">
    <source>
        <dbReference type="ARBA" id="ARBA00021310"/>
    </source>
</evidence>
<dbReference type="GO" id="GO:0006310">
    <property type="term" value="P:DNA recombination"/>
    <property type="evidence" value="ECO:0007669"/>
    <property type="project" value="UniProtKB-UniRule"/>
</dbReference>
<dbReference type="PANTHER" id="PTHR33991">
    <property type="entry name" value="DNA REPAIR PROTEIN RECO"/>
    <property type="match status" value="1"/>
</dbReference>
<proteinExistence type="inferred from homology"/>
<dbReference type="GO" id="GO:0006302">
    <property type="term" value="P:double-strand break repair"/>
    <property type="evidence" value="ECO:0007669"/>
    <property type="project" value="TreeGrafter"/>
</dbReference>
<evidence type="ECO:0000256" key="5">
    <source>
        <dbReference type="ARBA" id="ARBA00023204"/>
    </source>
</evidence>
<dbReference type="Proteomes" id="UP000005019">
    <property type="component" value="Unassembled WGS sequence"/>
</dbReference>
<dbReference type="SUPFAM" id="SSF50249">
    <property type="entry name" value="Nucleic acid-binding proteins"/>
    <property type="match status" value="1"/>
</dbReference>
<evidence type="ECO:0000256" key="7">
    <source>
        <dbReference type="HAMAP-Rule" id="MF_00201"/>
    </source>
</evidence>
<dbReference type="InterPro" id="IPR012340">
    <property type="entry name" value="NA-bd_OB-fold"/>
</dbReference>
<sequence>MTTGKQRVDGQPAFLLQAHPYRETSLVVDVFSRDFGRIGLVARGAKRPRSQLRGVLVEFQPLDLGWFGAGELRTLARAEWQRAWPMLSGPRLLLGYYLNELLQRLMVRDDAHPALFDLYAEAVQKLALAPAETVRHEALLRGFEKALLRELGYGLTLDHDANGDALDPQARYVYKPELGLLEGEGSGDDVSMTGAQALALHEDDYADAQVARLAKTLMRVLIAHYLQGQELRTRRVFIELQDL</sequence>
<dbReference type="InterPro" id="IPR037278">
    <property type="entry name" value="ARFGAP/RecO"/>
</dbReference>
<organism evidence="9 10">
    <name type="scientific">Methyloversatilis universalis (strain ATCC BAA-1314 / DSM 25237 / JCM 13912 / CCUG 52030 / FAM5)</name>
    <dbReference type="NCBI Taxonomy" id="1000565"/>
    <lineage>
        <taxon>Bacteria</taxon>
        <taxon>Pseudomonadati</taxon>
        <taxon>Pseudomonadota</taxon>
        <taxon>Betaproteobacteria</taxon>
        <taxon>Nitrosomonadales</taxon>
        <taxon>Sterolibacteriaceae</taxon>
        <taxon>Methyloversatilis</taxon>
    </lineage>
</organism>
<keyword evidence="4 7" id="KW-0233">DNA recombination</keyword>
<evidence type="ECO:0000256" key="1">
    <source>
        <dbReference type="ARBA" id="ARBA00007452"/>
    </source>
</evidence>